<sequence length="163" mass="16912">MGITGVVITVSDRTSRGERKDKSGPLAVELLRKYGVECDAPIVVKDGIDTVGSAISEALDAGHRLIFTTGGTGVSARDLTPEATQPFIEKELRGVEVQILLAGLEKTPQASLSRGLVGTSGNALIVNAPGSRGGVKDTVGVIGDLIPHIIEQLDGYDGASHKK</sequence>
<evidence type="ECO:0000313" key="4">
    <source>
        <dbReference type="EMBL" id="QQB47057.1"/>
    </source>
</evidence>
<dbReference type="InterPro" id="IPR036425">
    <property type="entry name" value="MoaB/Mog-like_dom_sf"/>
</dbReference>
<accession>A0A7T4JVM5</accession>
<feature type="domain" description="MoaB/Mog" evidence="3">
    <location>
        <begin position="6"/>
        <end position="149"/>
    </location>
</feature>
<dbReference type="GO" id="GO:0006777">
    <property type="term" value="P:Mo-molybdopterin cofactor biosynthetic process"/>
    <property type="evidence" value="ECO:0007669"/>
    <property type="project" value="UniProtKB-KW"/>
</dbReference>
<dbReference type="SMART" id="SM00852">
    <property type="entry name" value="MoCF_biosynth"/>
    <property type="match status" value="1"/>
</dbReference>
<keyword evidence="2" id="KW-0501">Molybdenum cofactor biosynthesis</keyword>
<dbReference type="Proteomes" id="UP000596145">
    <property type="component" value="Chromosome"/>
</dbReference>
<dbReference type="InterPro" id="IPR001453">
    <property type="entry name" value="MoaB/Mog_dom"/>
</dbReference>
<protein>
    <submittedName>
        <fullName evidence="4">MogA/MoaB family molybdenum cofactor biosynthesis protein</fullName>
    </submittedName>
</protein>
<dbReference type="RefSeq" id="WP_084037184.1">
    <property type="nucleotide sequence ID" value="NZ_CP066007.1"/>
</dbReference>
<dbReference type="EMBL" id="CP066007">
    <property type="protein sequence ID" value="QQB47057.1"/>
    <property type="molecule type" value="Genomic_DNA"/>
</dbReference>
<dbReference type="InterPro" id="IPR051920">
    <property type="entry name" value="MPT_Adenylyltrnsfr/MoaC-Rel"/>
</dbReference>
<reference evidence="4 5" key="1">
    <citation type="submission" date="2020-12" db="EMBL/GenBank/DDBJ databases">
        <title>FDA dAtabase for Regulatory Grade micrObial Sequences (FDA-ARGOS): Supporting development and validation of Infectious Disease Dx tests.</title>
        <authorList>
            <person name="Sproer C."/>
            <person name="Gronow S."/>
            <person name="Severitt S."/>
            <person name="Schroder I."/>
            <person name="Tallon L."/>
            <person name="Sadzewicz L."/>
            <person name="Zhao X."/>
            <person name="Boylan J."/>
            <person name="Ott S."/>
            <person name="Bowen H."/>
            <person name="Vavikolanu K."/>
            <person name="Mehta A."/>
            <person name="Aluvathingal J."/>
            <person name="Nadendla S."/>
            <person name="Lowell S."/>
            <person name="Myers T."/>
            <person name="Yan Y."/>
            <person name="Sichtig H."/>
        </authorList>
    </citation>
    <scope>NUCLEOTIDE SEQUENCE [LARGE SCALE GENOMIC DNA]</scope>
    <source>
        <strain evidence="4 5">FDAARGOS_1053</strain>
    </source>
</reference>
<comment type="pathway">
    <text evidence="1">Cofactor biosynthesis; molybdopterin biosynthesis.</text>
</comment>
<evidence type="ECO:0000259" key="3">
    <source>
        <dbReference type="SMART" id="SM00852"/>
    </source>
</evidence>
<dbReference type="PANTHER" id="PTHR43764:SF1">
    <property type="entry name" value="MOLYBDOPTERIN MOLYBDOTRANSFERASE"/>
    <property type="match status" value="1"/>
</dbReference>
<evidence type="ECO:0000256" key="2">
    <source>
        <dbReference type="ARBA" id="ARBA00023150"/>
    </source>
</evidence>
<dbReference type="NCBIfam" id="TIGR00177">
    <property type="entry name" value="molyb_syn"/>
    <property type="match status" value="1"/>
</dbReference>
<dbReference type="AlphaFoldDB" id="A0A7T4JVM5"/>
<organism evidence="4 5">
    <name type="scientific">Corynebacterium glucuronolyticum</name>
    <dbReference type="NCBI Taxonomy" id="39791"/>
    <lineage>
        <taxon>Bacteria</taxon>
        <taxon>Bacillati</taxon>
        <taxon>Actinomycetota</taxon>
        <taxon>Actinomycetes</taxon>
        <taxon>Mycobacteriales</taxon>
        <taxon>Corynebacteriaceae</taxon>
        <taxon>Corynebacterium</taxon>
    </lineage>
</organism>
<evidence type="ECO:0000256" key="1">
    <source>
        <dbReference type="ARBA" id="ARBA00005046"/>
    </source>
</evidence>
<dbReference type="SUPFAM" id="SSF53218">
    <property type="entry name" value="Molybdenum cofactor biosynthesis proteins"/>
    <property type="match status" value="1"/>
</dbReference>
<dbReference type="OrthoDB" id="9794429at2"/>
<dbReference type="GeneID" id="92761139"/>
<proteinExistence type="predicted"/>
<name>A0A7T4JVM5_9CORY</name>
<dbReference type="PANTHER" id="PTHR43764">
    <property type="entry name" value="MOLYBDENUM COFACTOR BIOSYNTHESIS"/>
    <property type="match status" value="1"/>
</dbReference>
<dbReference type="CDD" id="cd00886">
    <property type="entry name" value="MogA_MoaB"/>
    <property type="match status" value="1"/>
</dbReference>
<dbReference type="Gene3D" id="3.40.980.10">
    <property type="entry name" value="MoaB/Mog-like domain"/>
    <property type="match status" value="1"/>
</dbReference>
<dbReference type="Pfam" id="PF00994">
    <property type="entry name" value="MoCF_biosynth"/>
    <property type="match status" value="1"/>
</dbReference>
<gene>
    <name evidence="4" type="ORF">I6I10_03875</name>
</gene>
<evidence type="ECO:0000313" key="5">
    <source>
        <dbReference type="Proteomes" id="UP000596145"/>
    </source>
</evidence>